<dbReference type="GO" id="GO:0000049">
    <property type="term" value="F:tRNA binding"/>
    <property type="evidence" value="ECO:0007669"/>
    <property type="project" value="TreeGrafter"/>
</dbReference>
<proteinExistence type="predicted"/>
<evidence type="ECO:0000256" key="2">
    <source>
        <dbReference type="SAM" id="Coils"/>
    </source>
</evidence>
<dbReference type="FunFam" id="2.30.310.10:FF:000003">
    <property type="entry name" value="Zinc knuckle domain containing protein"/>
    <property type="match status" value="1"/>
</dbReference>
<dbReference type="InterPro" id="IPR008532">
    <property type="entry name" value="NFACT_RNA-bd"/>
</dbReference>
<evidence type="ECO:0000256" key="1">
    <source>
        <dbReference type="ARBA" id="ARBA00023054"/>
    </source>
</evidence>
<organism evidence="4 5">
    <name type="scientific">candidate division MSBL1 archaeon SCGC-AAA382K21</name>
    <dbReference type="NCBI Taxonomy" id="1698283"/>
    <lineage>
        <taxon>Archaea</taxon>
        <taxon>Methanobacteriati</taxon>
        <taxon>Methanobacteriota</taxon>
        <taxon>candidate division MSBL1</taxon>
    </lineage>
</organism>
<dbReference type="Pfam" id="PF05670">
    <property type="entry name" value="NFACT-R_1"/>
    <property type="match status" value="1"/>
</dbReference>
<dbReference type="PANTHER" id="PTHR15239:SF6">
    <property type="entry name" value="RIBOSOME QUALITY CONTROL COMPLEX SUBUNIT NEMF"/>
    <property type="match status" value="1"/>
</dbReference>
<dbReference type="InterPro" id="IPR051608">
    <property type="entry name" value="RQC_Subunit_NEMF"/>
</dbReference>
<reference evidence="4 5" key="1">
    <citation type="journal article" date="2016" name="Sci. Rep.">
        <title>Metabolic traits of an uncultured archaeal lineage -MSBL1- from brine pools of the Red Sea.</title>
        <authorList>
            <person name="Mwirichia R."/>
            <person name="Alam I."/>
            <person name="Rashid M."/>
            <person name="Vinu M."/>
            <person name="Ba-Alawi W."/>
            <person name="Anthony Kamau A."/>
            <person name="Kamanda Ngugi D."/>
            <person name="Goker M."/>
            <person name="Klenk H.P."/>
            <person name="Bajic V."/>
            <person name="Stingl U."/>
        </authorList>
    </citation>
    <scope>NUCLEOTIDE SEQUENCE [LARGE SCALE GENOMIC DNA]</scope>
    <source>
        <strain evidence="4">SCGC-AAA382K21</strain>
    </source>
</reference>
<protein>
    <recommendedName>
        <fullName evidence="3">NFACT RNA-binding domain-containing protein</fullName>
    </recommendedName>
</protein>
<name>A0A133VLI6_9EURY</name>
<dbReference type="Pfam" id="PF05833">
    <property type="entry name" value="NFACT_N"/>
    <property type="match status" value="1"/>
</dbReference>
<evidence type="ECO:0000313" key="5">
    <source>
        <dbReference type="Proteomes" id="UP000070504"/>
    </source>
</evidence>
<dbReference type="GO" id="GO:0005737">
    <property type="term" value="C:cytoplasm"/>
    <property type="evidence" value="ECO:0007669"/>
    <property type="project" value="UniProtKB-ARBA"/>
</dbReference>
<keyword evidence="5" id="KW-1185">Reference proteome</keyword>
<comment type="caution">
    <text evidence="4">The sequence shown here is derived from an EMBL/GenBank/DDBJ whole genome shotgun (WGS) entry which is preliminary data.</text>
</comment>
<evidence type="ECO:0000259" key="3">
    <source>
        <dbReference type="Pfam" id="PF05670"/>
    </source>
</evidence>
<feature type="domain" description="NFACT RNA-binding" evidence="3">
    <location>
        <begin position="454"/>
        <end position="563"/>
    </location>
</feature>
<dbReference type="GO" id="GO:0043023">
    <property type="term" value="F:ribosomal large subunit binding"/>
    <property type="evidence" value="ECO:0007669"/>
    <property type="project" value="TreeGrafter"/>
</dbReference>
<dbReference type="GO" id="GO:1990112">
    <property type="term" value="C:RQC complex"/>
    <property type="evidence" value="ECO:0007669"/>
    <property type="project" value="TreeGrafter"/>
</dbReference>
<feature type="coiled-coil region" evidence="2">
    <location>
        <begin position="285"/>
        <end position="326"/>
    </location>
</feature>
<evidence type="ECO:0000313" key="4">
    <source>
        <dbReference type="EMBL" id="KXB07304.1"/>
    </source>
</evidence>
<dbReference type="Proteomes" id="UP000070504">
    <property type="component" value="Unassembled WGS sequence"/>
</dbReference>
<sequence length="649" mass="74286">MKNNMSALDIRICLSELKDLIGAWTGKVYEIDGTFLLKFNPPEKERKELVIEPGRRIHLTEMKYSTPDHPPSFPMLLRKHLTNTKLTEINQPDMERIVELTFEKKDKQLILIAELFGSGNLILCKENREIIAPYRSESWKHREIKSGQKYRYPPKKGKNISSVSRDDLKEALSEEPDIVRGMARNLNIGGPLAEEICARANLAKETSPKELSDSDYKDLQSAISELLSAEVSPRIIYDKEKPIDFIPFSFKSKKNQETEIFESFNSALDNYFQKISKQRTESKGKERLEEKLETVKSRLEKQKNHLQELEAKAQETKKEADAISTRHKKIDYTLEKLRGIQETEGWEEVEEEIQKSPETREKWAKPIESIQPSEGTIIINLPETPVSLDFRFSSFENASRLYEEYKSAKGKMEGAKKAIEETEKELDEIREKGVKPSEKPAPKKLREKEWYERYRWCRSSEGLLIIAGRDTKTNQEIVEKHMEPSDLYLHADLKGAPHTVIKGKKEKISTSTIEEAAKFAAMHSRAWRRGLANADVYWVKPEQVTKEAPAGEYLPTGSYMIKGERNYLTVPLEAAIGIWKKDGTEIPMCGPPSAIDSHSDFLIKIKPGPEKKSGIAQKIKEILQDKTGREIDLDELMQILPPGSGTLEI</sequence>
<feature type="coiled-coil region" evidence="2">
    <location>
        <begin position="398"/>
        <end position="432"/>
    </location>
</feature>
<dbReference type="AlphaFoldDB" id="A0A133VLI6"/>
<keyword evidence="1 2" id="KW-0175">Coiled coil</keyword>
<dbReference type="NCBIfam" id="NF041120">
    <property type="entry name" value="RqcH_arch"/>
    <property type="match status" value="1"/>
</dbReference>
<dbReference type="EMBL" id="LHYH01000006">
    <property type="protein sequence ID" value="KXB07304.1"/>
    <property type="molecule type" value="Genomic_DNA"/>
</dbReference>
<dbReference type="Gene3D" id="2.30.310.10">
    <property type="entry name" value="ibrinogen binding protein from staphylococcus aureus domain"/>
    <property type="match status" value="1"/>
</dbReference>
<gene>
    <name evidence="4" type="ORF">AKJ54_00425</name>
</gene>
<dbReference type="GO" id="GO:0072344">
    <property type="term" value="P:rescue of stalled ribosome"/>
    <property type="evidence" value="ECO:0007669"/>
    <property type="project" value="TreeGrafter"/>
</dbReference>
<dbReference type="PANTHER" id="PTHR15239">
    <property type="entry name" value="NUCLEAR EXPORT MEDIATOR FACTOR NEMF"/>
    <property type="match status" value="1"/>
</dbReference>
<accession>A0A133VLI6</accession>